<gene>
    <name evidence="1" type="ORF">BV22DRAFT_1048078</name>
</gene>
<reference evidence="1" key="1">
    <citation type="journal article" date="2021" name="New Phytol.">
        <title>Evolutionary innovations through gain and loss of genes in the ectomycorrhizal Boletales.</title>
        <authorList>
            <person name="Wu G."/>
            <person name="Miyauchi S."/>
            <person name="Morin E."/>
            <person name="Kuo A."/>
            <person name="Drula E."/>
            <person name="Varga T."/>
            <person name="Kohler A."/>
            <person name="Feng B."/>
            <person name="Cao Y."/>
            <person name="Lipzen A."/>
            <person name="Daum C."/>
            <person name="Hundley H."/>
            <person name="Pangilinan J."/>
            <person name="Johnson J."/>
            <person name="Barry K."/>
            <person name="LaButti K."/>
            <person name="Ng V."/>
            <person name="Ahrendt S."/>
            <person name="Min B."/>
            <person name="Choi I.G."/>
            <person name="Park H."/>
            <person name="Plett J.M."/>
            <person name="Magnuson J."/>
            <person name="Spatafora J.W."/>
            <person name="Nagy L.G."/>
            <person name="Henrissat B."/>
            <person name="Grigoriev I.V."/>
            <person name="Yang Z.L."/>
            <person name="Xu J."/>
            <person name="Martin F.M."/>
        </authorList>
    </citation>
    <scope>NUCLEOTIDE SEQUENCE</scope>
    <source>
        <strain evidence="1">KUC20120723A-06</strain>
    </source>
</reference>
<organism evidence="1 2">
    <name type="scientific">Leucogyrophana mollusca</name>
    <dbReference type="NCBI Taxonomy" id="85980"/>
    <lineage>
        <taxon>Eukaryota</taxon>
        <taxon>Fungi</taxon>
        <taxon>Dikarya</taxon>
        <taxon>Basidiomycota</taxon>
        <taxon>Agaricomycotina</taxon>
        <taxon>Agaricomycetes</taxon>
        <taxon>Agaricomycetidae</taxon>
        <taxon>Boletales</taxon>
        <taxon>Boletales incertae sedis</taxon>
        <taxon>Leucogyrophana</taxon>
    </lineage>
</organism>
<evidence type="ECO:0000313" key="1">
    <source>
        <dbReference type="EMBL" id="KAH7923606.1"/>
    </source>
</evidence>
<dbReference type="Proteomes" id="UP000790709">
    <property type="component" value="Unassembled WGS sequence"/>
</dbReference>
<dbReference type="EMBL" id="MU266448">
    <property type="protein sequence ID" value="KAH7923606.1"/>
    <property type="molecule type" value="Genomic_DNA"/>
</dbReference>
<proteinExistence type="predicted"/>
<evidence type="ECO:0000313" key="2">
    <source>
        <dbReference type="Proteomes" id="UP000790709"/>
    </source>
</evidence>
<comment type="caution">
    <text evidence="1">The sequence shown here is derived from an EMBL/GenBank/DDBJ whole genome shotgun (WGS) entry which is preliminary data.</text>
</comment>
<sequence>MCKSSNRWNRDNEKPGSWFHELVTLPMLAPDLARPGYLHAHSGDPVVHPQPRSQQLMRSVVMTDIRDTNSGPTSSEQPAKPAPECDGSSICPATPLQDRSVDSNSEAHTPERVFYLNVALERTEQTFTSRGPGKPKTTFESKPGPQLAVASLSHVEVVHHILAVHGLEDRGGQKNAPTVRDDEDWNNLTKQLSATKGSVDTIQIMISLKDLEPYKGHKRALSPDPVEEVTRGTYTRVATYSVLQQKTGARINEIKQYWPCQKHGHCYIDFNCEHIELNRFRLNAWAAALIADDNILASQPPPEELLLEWRSIRPMHVPLPKRRGVTGPHRDRATASSDMNSGADFGAVLTSLAGPFIKSLANIAVTSLSTSLNPPVPQSPHRLSSPPPAVEDELVACLRAFGSARRLSQDSIDKAIGALEEAAYTPDIMGDAKETRLVELTGLAEGHAIALVKFSREWCGKIDGKRARRV</sequence>
<accession>A0ACB8BD31</accession>
<name>A0ACB8BD31_9AGAM</name>
<protein>
    <submittedName>
        <fullName evidence="1">Uncharacterized protein</fullName>
    </submittedName>
</protein>
<keyword evidence="2" id="KW-1185">Reference proteome</keyword>